<evidence type="ECO:0000313" key="1">
    <source>
        <dbReference type="Proteomes" id="UP000887566"/>
    </source>
</evidence>
<dbReference type="Proteomes" id="UP000887566">
    <property type="component" value="Unplaced"/>
</dbReference>
<protein>
    <submittedName>
        <fullName evidence="2">Uncharacterized protein</fullName>
    </submittedName>
</protein>
<keyword evidence="1" id="KW-1185">Reference proteome</keyword>
<reference evidence="2" key="1">
    <citation type="submission" date="2022-11" db="UniProtKB">
        <authorList>
            <consortium name="WormBaseParasite"/>
        </authorList>
    </citation>
    <scope>IDENTIFICATION</scope>
</reference>
<dbReference type="AlphaFoldDB" id="A0A914W0W2"/>
<dbReference type="WBParaSite" id="PSAMB.scaffold2990size20176.g19900.t1">
    <property type="protein sequence ID" value="PSAMB.scaffold2990size20176.g19900.t1"/>
    <property type="gene ID" value="PSAMB.scaffold2990size20176.g19900"/>
</dbReference>
<sequence>MHLISSLGEVTPKDETWTKDAPWGELEVGGVSARESLWDPKDGVVPPPSVGLFAKELAVLCLISSTSLEALAQSFLKAGLQLVASKQAAQLLKELKIDAKRISNMCEDLIGVNYFNTIKNRLKGMELQPLLSIMPQLLNLVSSRRRGGAADEKQAAVMSRHQKELAEKLLSFPVILQQFRAQLLLNDGEVGEIQAEATPFKKVQVPGHHKRKERCIGSSD</sequence>
<evidence type="ECO:0000313" key="2">
    <source>
        <dbReference type="WBParaSite" id="PSAMB.scaffold2990size20176.g19900.t1"/>
    </source>
</evidence>
<accession>A0A914W0W2</accession>
<proteinExistence type="predicted"/>
<organism evidence="1 2">
    <name type="scientific">Plectus sambesii</name>
    <dbReference type="NCBI Taxonomy" id="2011161"/>
    <lineage>
        <taxon>Eukaryota</taxon>
        <taxon>Metazoa</taxon>
        <taxon>Ecdysozoa</taxon>
        <taxon>Nematoda</taxon>
        <taxon>Chromadorea</taxon>
        <taxon>Plectida</taxon>
        <taxon>Plectina</taxon>
        <taxon>Plectoidea</taxon>
        <taxon>Plectidae</taxon>
        <taxon>Plectus</taxon>
    </lineage>
</organism>
<name>A0A914W0W2_9BILA</name>